<dbReference type="SUPFAM" id="SSF88723">
    <property type="entry name" value="PIN domain-like"/>
    <property type="match status" value="1"/>
</dbReference>
<protein>
    <submittedName>
        <fullName evidence="2">VapC toxin family PIN domain ribonuclease</fullName>
    </submittedName>
</protein>
<evidence type="ECO:0000313" key="2">
    <source>
        <dbReference type="EMBL" id="PWW83139.1"/>
    </source>
</evidence>
<dbReference type="CDD" id="cd18686">
    <property type="entry name" value="PIN_VapC-like"/>
    <property type="match status" value="1"/>
</dbReference>
<dbReference type="RefSeq" id="WP_110022021.1">
    <property type="nucleotide sequence ID" value="NZ_PDNZ01000001.1"/>
</dbReference>
<dbReference type="InterPro" id="IPR002716">
    <property type="entry name" value="PIN_dom"/>
</dbReference>
<dbReference type="Gene3D" id="3.40.50.1010">
    <property type="entry name" value="5'-nuclease"/>
    <property type="match status" value="1"/>
</dbReference>
<dbReference type="Proteomes" id="UP000246278">
    <property type="component" value="Unassembled WGS sequence"/>
</dbReference>
<sequence>MRRGPVVRRGAMNLVDSSGWIEFFNDGPYASYFLEALRDMDKVIVPTLCFYEVFSYVMKNMSDAEALQVVAFMQQSQSVDLTDAVAVLAARLSAKHNLPFSPGITLATAQLNHAVVWTQDPFLKDFPDVKYYPKKKD</sequence>
<evidence type="ECO:0000259" key="1">
    <source>
        <dbReference type="Pfam" id="PF01850"/>
    </source>
</evidence>
<reference evidence="3" key="1">
    <citation type="submission" date="2017-10" db="EMBL/GenBank/DDBJ databases">
        <authorList>
            <person name="Gaisin V.A."/>
            <person name="Rysina M.S."/>
            <person name="Grouzdev D.S."/>
        </authorList>
    </citation>
    <scope>NUCLEOTIDE SEQUENCE [LARGE SCALE GENOMIC DNA]</scope>
    <source>
        <strain evidence="3">V1</strain>
    </source>
</reference>
<dbReference type="AlphaFoldDB" id="A0A317T8Q7"/>
<dbReference type="Pfam" id="PF01850">
    <property type="entry name" value="PIN"/>
    <property type="match status" value="1"/>
</dbReference>
<dbReference type="OrthoDB" id="199285at2"/>
<dbReference type="InterPro" id="IPR029060">
    <property type="entry name" value="PIN-like_dom_sf"/>
</dbReference>
<dbReference type="EMBL" id="PDNZ01000001">
    <property type="protein sequence ID" value="PWW83139.1"/>
    <property type="molecule type" value="Genomic_DNA"/>
</dbReference>
<name>A0A317T8Q7_9CHLB</name>
<evidence type="ECO:0000313" key="3">
    <source>
        <dbReference type="Proteomes" id="UP000246278"/>
    </source>
</evidence>
<accession>A0A317T8Q7</accession>
<organism evidence="2 3">
    <name type="scientific">Prosthecochloris marina</name>
    <dbReference type="NCBI Taxonomy" id="2017681"/>
    <lineage>
        <taxon>Bacteria</taxon>
        <taxon>Pseudomonadati</taxon>
        <taxon>Chlorobiota</taxon>
        <taxon>Chlorobiia</taxon>
        <taxon>Chlorobiales</taxon>
        <taxon>Chlorobiaceae</taxon>
        <taxon>Prosthecochloris</taxon>
    </lineage>
</organism>
<comment type="caution">
    <text evidence="2">The sequence shown here is derived from an EMBL/GenBank/DDBJ whole genome shotgun (WGS) entry which is preliminary data.</text>
</comment>
<feature type="domain" description="PIN" evidence="1">
    <location>
        <begin position="14"/>
        <end position="124"/>
    </location>
</feature>
<keyword evidence="3" id="KW-1185">Reference proteome</keyword>
<proteinExistence type="predicted"/>
<gene>
    <name evidence="2" type="ORF">CR164_00850</name>
</gene>